<dbReference type="Gene3D" id="1.10.10.60">
    <property type="entry name" value="Homeodomain-like"/>
    <property type="match status" value="2"/>
</dbReference>
<keyword evidence="1" id="KW-0805">Transcription regulation</keyword>
<dbReference type="Gene3D" id="3.40.50.880">
    <property type="match status" value="1"/>
</dbReference>
<feature type="domain" description="HTH araC/xylS-type" evidence="3">
    <location>
        <begin position="199"/>
        <end position="297"/>
    </location>
</feature>
<dbReference type="AlphaFoldDB" id="A0A5D9BYH9"/>
<dbReference type="EMBL" id="VTOU01000007">
    <property type="protein sequence ID" value="TZG24192.1"/>
    <property type="molecule type" value="Genomic_DNA"/>
</dbReference>
<dbReference type="PANTHER" id="PTHR43130">
    <property type="entry name" value="ARAC-FAMILY TRANSCRIPTIONAL REGULATOR"/>
    <property type="match status" value="1"/>
</dbReference>
<dbReference type="GO" id="GO:0043565">
    <property type="term" value="F:sequence-specific DNA binding"/>
    <property type="evidence" value="ECO:0007669"/>
    <property type="project" value="InterPro"/>
</dbReference>
<dbReference type="Pfam" id="PF01965">
    <property type="entry name" value="DJ-1_PfpI"/>
    <property type="match status" value="1"/>
</dbReference>
<evidence type="ECO:0000313" key="4">
    <source>
        <dbReference type="EMBL" id="TZG24192.1"/>
    </source>
</evidence>
<accession>A0A5D9BYH9</accession>
<dbReference type="Proteomes" id="UP000322077">
    <property type="component" value="Unassembled WGS sequence"/>
</dbReference>
<dbReference type="InterPro" id="IPR029062">
    <property type="entry name" value="Class_I_gatase-like"/>
</dbReference>
<protein>
    <submittedName>
        <fullName evidence="4">Helix-turn-helix domain-containing protein</fullName>
    </submittedName>
</protein>
<dbReference type="InterPro" id="IPR052158">
    <property type="entry name" value="INH-QAR"/>
</dbReference>
<comment type="caution">
    <text evidence="4">The sequence shown here is derived from an EMBL/GenBank/DDBJ whole genome shotgun (WGS) entry which is preliminary data.</text>
</comment>
<dbReference type="SUPFAM" id="SSF46689">
    <property type="entry name" value="Homeodomain-like"/>
    <property type="match status" value="2"/>
</dbReference>
<gene>
    <name evidence="4" type="ORF">FYJ91_20210</name>
</gene>
<dbReference type="SMART" id="SM00342">
    <property type="entry name" value="HTH_ARAC"/>
    <property type="match status" value="1"/>
</dbReference>
<dbReference type="InterPro" id="IPR018060">
    <property type="entry name" value="HTH_AraC"/>
</dbReference>
<evidence type="ECO:0000313" key="5">
    <source>
        <dbReference type="Proteomes" id="UP000322077"/>
    </source>
</evidence>
<dbReference type="SUPFAM" id="SSF52317">
    <property type="entry name" value="Class I glutamine amidotransferase-like"/>
    <property type="match status" value="1"/>
</dbReference>
<sequence>MVHGLTEMLDVAGRFAVARDRAPLRVSHWQLRDGTVERSFDSHPDVKRRAVPDMLIAPGSMHNLISAEDAAPFARFLRDHHAQGALLASTCAGAFLLAETRLLEGRPATTHWYFADAFRDRFPGVRLEIDRMVIDDGDILTAGGLMAWTDLGLRIVERFLGQTLMMETAKFLLLDPGSREQRHYAPFAPKLTHGDEAILKVQHWLQAREARAVSVADMAREAHLEERTFLRRFKAATGLKPIEYVQHLRIGKARELLEFTKRSVEQIAWGVGYEDAAAFRKLFHRMIGLSPGDYRQKFAAPMEEAA</sequence>
<dbReference type="InterPro" id="IPR009057">
    <property type="entry name" value="Homeodomain-like_sf"/>
</dbReference>
<evidence type="ECO:0000259" key="3">
    <source>
        <dbReference type="PROSITE" id="PS01124"/>
    </source>
</evidence>
<evidence type="ECO:0000256" key="2">
    <source>
        <dbReference type="ARBA" id="ARBA00023163"/>
    </source>
</evidence>
<keyword evidence="2" id="KW-0804">Transcription</keyword>
<dbReference type="Pfam" id="PF12833">
    <property type="entry name" value="HTH_18"/>
    <property type="match status" value="1"/>
</dbReference>
<proteinExistence type="predicted"/>
<name>A0A5D9BYH9_9SPHN</name>
<dbReference type="PROSITE" id="PS01124">
    <property type="entry name" value="HTH_ARAC_FAMILY_2"/>
    <property type="match status" value="1"/>
</dbReference>
<dbReference type="GO" id="GO:0003700">
    <property type="term" value="F:DNA-binding transcription factor activity"/>
    <property type="evidence" value="ECO:0007669"/>
    <property type="project" value="InterPro"/>
</dbReference>
<keyword evidence="5" id="KW-1185">Reference proteome</keyword>
<dbReference type="InterPro" id="IPR002818">
    <property type="entry name" value="DJ-1/PfpI"/>
</dbReference>
<reference evidence="4 5" key="1">
    <citation type="submission" date="2019-08" db="EMBL/GenBank/DDBJ databases">
        <authorList>
            <person name="Wang G."/>
            <person name="Xu Z."/>
        </authorList>
    </citation>
    <scope>NUCLEOTIDE SEQUENCE [LARGE SCALE GENOMIC DNA]</scope>
    <source>
        <strain evidence="4 5">ZX</strain>
    </source>
</reference>
<organism evidence="4 5">
    <name type="scientific">Sphingomonas montanisoli</name>
    <dbReference type="NCBI Taxonomy" id="2606412"/>
    <lineage>
        <taxon>Bacteria</taxon>
        <taxon>Pseudomonadati</taxon>
        <taxon>Pseudomonadota</taxon>
        <taxon>Alphaproteobacteria</taxon>
        <taxon>Sphingomonadales</taxon>
        <taxon>Sphingomonadaceae</taxon>
        <taxon>Sphingomonas</taxon>
    </lineage>
</organism>
<evidence type="ECO:0000256" key="1">
    <source>
        <dbReference type="ARBA" id="ARBA00023015"/>
    </source>
</evidence>
<dbReference type="PANTHER" id="PTHR43130:SF3">
    <property type="entry name" value="HTH-TYPE TRANSCRIPTIONAL REGULATOR RV1931C"/>
    <property type="match status" value="1"/>
</dbReference>